<evidence type="ECO:0000259" key="2">
    <source>
        <dbReference type="Pfam" id="PF12172"/>
    </source>
</evidence>
<evidence type="ECO:0000313" key="3">
    <source>
        <dbReference type="EMBL" id="MTD52435.1"/>
    </source>
</evidence>
<dbReference type="OrthoDB" id="7470921at2"/>
<proteinExistence type="predicted"/>
<evidence type="ECO:0000313" key="4">
    <source>
        <dbReference type="Proteomes" id="UP000440096"/>
    </source>
</evidence>
<dbReference type="InterPro" id="IPR002878">
    <property type="entry name" value="ChsH2_C"/>
</dbReference>
<sequence>MRGRPVGDTVRRFDSLHEGPVNTMTTARPLPLRYPEDVEHLDGAARGELRIPVCGSCGQAFWPPSPVCPRDFRRDVGWTTDAGTGRVRSWVRFHKQYFDGDDVPYVVVQVRLDSGPNLTTTWTGAADPVLGEPVAVSFREVGYSVWLPEFGPGERA</sequence>
<dbReference type="InterPro" id="IPR052513">
    <property type="entry name" value="Thioester_dehydratase-like"/>
</dbReference>
<dbReference type="InterPro" id="IPR022002">
    <property type="entry name" value="ChsH2_Znr"/>
</dbReference>
<dbReference type="AlphaFoldDB" id="A0A6N7YHR7"/>
<dbReference type="GO" id="GO:0003677">
    <property type="term" value="F:DNA binding"/>
    <property type="evidence" value="ECO:0007669"/>
    <property type="project" value="UniProtKB-KW"/>
</dbReference>
<reference evidence="3 4" key="1">
    <citation type="submission" date="2019-11" db="EMBL/GenBank/DDBJ databases">
        <title>Draft genome of Amycolatopsis RM579.</title>
        <authorList>
            <person name="Duangmal K."/>
            <person name="Mingma R."/>
        </authorList>
    </citation>
    <scope>NUCLEOTIDE SEQUENCE [LARGE SCALE GENOMIC DNA]</scope>
    <source>
        <strain evidence="3 4">RM579</strain>
    </source>
</reference>
<gene>
    <name evidence="3" type="ORF">GKO32_00310</name>
</gene>
<evidence type="ECO:0000259" key="1">
    <source>
        <dbReference type="Pfam" id="PF01796"/>
    </source>
</evidence>
<dbReference type="Proteomes" id="UP000440096">
    <property type="component" value="Unassembled WGS sequence"/>
</dbReference>
<dbReference type="Pfam" id="PF12172">
    <property type="entry name" value="zf-ChsH2"/>
    <property type="match status" value="1"/>
</dbReference>
<dbReference type="PANTHER" id="PTHR34075">
    <property type="entry name" value="BLR3430 PROTEIN"/>
    <property type="match status" value="1"/>
</dbReference>
<protein>
    <submittedName>
        <fullName evidence="3">DNA-binding protein</fullName>
    </submittedName>
</protein>
<accession>A0A6N7YHR7</accession>
<dbReference type="SUPFAM" id="SSF50249">
    <property type="entry name" value="Nucleic acid-binding proteins"/>
    <property type="match status" value="1"/>
</dbReference>
<dbReference type="EMBL" id="WMBA01000001">
    <property type="protein sequence ID" value="MTD52435.1"/>
    <property type="molecule type" value="Genomic_DNA"/>
</dbReference>
<comment type="caution">
    <text evidence="3">The sequence shown here is derived from an EMBL/GenBank/DDBJ whole genome shotgun (WGS) entry which is preliminary data.</text>
</comment>
<name>A0A6N7YHR7_9PSEU</name>
<dbReference type="Gene3D" id="6.10.30.10">
    <property type="match status" value="1"/>
</dbReference>
<feature type="domain" description="ChsH2 C-terminal OB-fold" evidence="1">
    <location>
        <begin position="80"/>
        <end position="139"/>
    </location>
</feature>
<dbReference type="Pfam" id="PF01796">
    <property type="entry name" value="OB_ChsH2_C"/>
    <property type="match status" value="1"/>
</dbReference>
<keyword evidence="4" id="KW-1185">Reference proteome</keyword>
<dbReference type="InterPro" id="IPR012340">
    <property type="entry name" value="NA-bd_OB-fold"/>
</dbReference>
<keyword evidence="3" id="KW-0238">DNA-binding</keyword>
<feature type="domain" description="ChsH2 rubredoxin-like zinc ribbon" evidence="2">
    <location>
        <begin position="42"/>
        <end position="76"/>
    </location>
</feature>
<dbReference type="PANTHER" id="PTHR34075:SF5">
    <property type="entry name" value="BLR3430 PROTEIN"/>
    <property type="match status" value="1"/>
</dbReference>
<organism evidence="3 4">
    <name type="scientific">Amycolatopsis pithecellobii</name>
    <dbReference type="NCBI Taxonomy" id="664692"/>
    <lineage>
        <taxon>Bacteria</taxon>
        <taxon>Bacillati</taxon>
        <taxon>Actinomycetota</taxon>
        <taxon>Actinomycetes</taxon>
        <taxon>Pseudonocardiales</taxon>
        <taxon>Pseudonocardiaceae</taxon>
        <taxon>Amycolatopsis</taxon>
    </lineage>
</organism>